<dbReference type="Proteomes" id="UP000324748">
    <property type="component" value="Unassembled WGS sequence"/>
</dbReference>
<feature type="region of interest" description="Disordered" evidence="1">
    <location>
        <begin position="414"/>
        <end position="443"/>
    </location>
</feature>
<feature type="compositionally biased region" description="Basic and acidic residues" evidence="1">
    <location>
        <begin position="168"/>
        <end position="178"/>
    </location>
</feature>
<feature type="compositionally biased region" description="Low complexity" evidence="1">
    <location>
        <begin position="90"/>
        <end position="99"/>
    </location>
</feature>
<feature type="region of interest" description="Disordered" evidence="1">
    <location>
        <begin position="36"/>
        <end position="201"/>
    </location>
</feature>
<evidence type="ECO:0000313" key="2">
    <source>
        <dbReference type="EMBL" id="KAA1079055.1"/>
    </source>
</evidence>
<evidence type="ECO:0000256" key="1">
    <source>
        <dbReference type="SAM" id="MobiDB-lite"/>
    </source>
</evidence>
<evidence type="ECO:0000313" key="5">
    <source>
        <dbReference type="Proteomes" id="UP000325313"/>
    </source>
</evidence>
<protein>
    <submittedName>
        <fullName evidence="3">Uncharacterized protein</fullName>
    </submittedName>
</protein>
<sequence>MASSPTQEAHSLSTFHWLFSEEMPDESLPQFFPRVLDFEQSSTQPSHGTPFRPGPRYRRDQSYQEDSSPMYDPDCSPCYYPDSPQWAPGPISQSISSPQWVPGPTSQSISSPQWAPGPSSGSISRPTLQLSQAPELPFECQGRKRHTESPQEADQRPRKYSRPSDSQSDSHVDSEKPDGSAAGTPPTTATHSLHSSESPSSSSLACFDHIMEIQRLRAQLVISEARNARAMSDLAEARLCVDFLMNEVGRVMASTSQAHPAAERVRQIIRSNTELRVPLFTRASPEMTTLADSQQDTLPVVDNADAAWSEDLDPRNPNSYYFSEIPMAGPSTRPGPISLAESSQLAPIGGFQGYGSMTSVGGEGSTSYSEMVREASLDYRSGSSLTEAGRSRDPSGSQLVPDWSHTRVDSYYFSEPLPPFDSAQETSRESYAPNYELPATRYS</sequence>
<accession>A0A5B0P006</accession>
<dbReference type="OrthoDB" id="2499220at2759"/>
<gene>
    <name evidence="3" type="ORF">PGT21_031456</name>
    <name evidence="2" type="ORF">PGTUg99_010265</name>
</gene>
<evidence type="ECO:0000313" key="4">
    <source>
        <dbReference type="Proteomes" id="UP000324748"/>
    </source>
</evidence>
<comment type="caution">
    <text evidence="3">The sequence shown here is derived from an EMBL/GenBank/DDBJ whole genome shotgun (WGS) entry which is preliminary data.</text>
</comment>
<feature type="compositionally biased region" description="Polar residues" evidence="1">
    <location>
        <begin position="104"/>
        <end position="132"/>
    </location>
</feature>
<reference evidence="4 5" key="1">
    <citation type="submission" date="2019-05" db="EMBL/GenBank/DDBJ databases">
        <title>Emergence of the Ug99 lineage of the wheat stem rust pathogen through somatic hybridization.</title>
        <authorList>
            <person name="Li F."/>
            <person name="Upadhyaya N.M."/>
            <person name="Sperschneider J."/>
            <person name="Matny O."/>
            <person name="Nguyen-Phuc H."/>
            <person name="Mago R."/>
            <person name="Raley C."/>
            <person name="Miller M.E."/>
            <person name="Silverstein K.A.T."/>
            <person name="Henningsen E."/>
            <person name="Hirsch C.D."/>
            <person name="Visser B."/>
            <person name="Pretorius Z.A."/>
            <person name="Steffenson B.J."/>
            <person name="Schwessinger B."/>
            <person name="Dodds P.N."/>
            <person name="Figueroa M."/>
        </authorList>
    </citation>
    <scope>NUCLEOTIDE SEQUENCE [LARGE SCALE GENOMIC DNA]</scope>
    <source>
        <strain evidence="3">21-0</strain>
        <strain evidence="2 5">Ug99</strain>
    </source>
</reference>
<dbReference type="EMBL" id="VDEP01000444">
    <property type="protein sequence ID" value="KAA1079055.1"/>
    <property type="molecule type" value="Genomic_DNA"/>
</dbReference>
<keyword evidence="4" id="KW-1185">Reference proteome</keyword>
<feature type="compositionally biased region" description="Basic and acidic residues" evidence="1">
    <location>
        <begin position="147"/>
        <end position="157"/>
    </location>
</feature>
<dbReference type="EMBL" id="VSWC01000079">
    <property type="protein sequence ID" value="KAA1094855.1"/>
    <property type="molecule type" value="Genomic_DNA"/>
</dbReference>
<proteinExistence type="predicted"/>
<organism evidence="3 4">
    <name type="scientific">Puccinia graminis f. sp. tritici</name>
    <dbReference type="NCBI Taxonomy" id="56615"/>
    <lineage>
        <taxon>Eukaryota</taxon>
        <taxon>Fungi</taxon>
        <taxon>Dikarya</taxon>
        <taxon>Basidiomycota</taxon>
        <taxon>Pucciniomycotina</taxon>
        <taxon>Pucciniomycetes</taxon>
        <taxon>Pucciniales</taxon>
        <taxon>Pucciniaceae</taxon>
        <taxon>Puccinia</taxon>
    </lineage>
</organism>
<evidence type="ECO:0000313" key="3">
    <source>
        <dbReference type="EMBL" id="KAA1094855.1"/>
    </source>
</evidence>
<feature type="region of interest" description="Disordered" evidence="1">
    <location>
        <begin position="379"/>
        <end position="402"/>
    </location>
</feature>
<name>A0A5B0P006_PUCGR</name>
<dbReference type="AlphaFoldDB" id="A0A5B0P006"/>
<dbReference type="Proteomes" id="UP000325313">
    <property type="component" value="Unassembled WGS sequence"/>
</dbReference>
<feature type="compositionally biased region" description="Low complexity" evidence="1">
    <location>
        <begin position="181"/>
        <end position="201"/>
    </location>
</feature>